<keyword evidence="8" id="KW-1185">Reference proteome</keyword>
<evidence type="ECO:0000256" key="6">
    <source>
        <dbReference type="RuleBase" id="RU361218"/>
    </source>
</evidence>
<dbReference type="PANTHER" id="PTHR19282:SF477">
    <property type="entry name" value="TETRASPANIN"/>
    <property type="match status" value="1"/>
</dbReference>
<keyword evidence="3 6" id="KW-0812">Transmembrane</keyword>
<protein>
    <recommendedName>
        <fullName evidence="6">Tetraspanin</fullName>
    </recommendedName>
</protein>
<name>A0AAV1GMX5_XYRNO</name>
<evidence type="ECO:0000256" key="1">
    <source>
        <dbReference type="ARBA" id="ARBA00004141"/>
    </source>
</evidence>
<feature type="transmembrane region" description="Helical" evidence="6">
    <location>
        <begin position="86"/>
        <end position="108"/>
    </location>
</feature>
<dbReference type="GO" id="GO:0005886">
    <property type="term" value="C:plasma membrane"/>
    <property type="evidence" value="ECO:0007669"/>
    <property type="project" value="TreeGrafter"/>
</dbReference>
<keyword evidence="5 6" id="KW-0472">Membrane</keyword>
<comment type="similarity">
    <text evidence="2 6">Belongs to the tetraspanin (TM4SF) family.</text>
</comment>
<dbReference type="InterPro" id="IPR000301">
    <property type="entry name" value="Tetraspanin_animals"/>
</dbReference>
<keyword evidence="4 6" id="KW-1133">Transmembrane helix</keyword>
<gene>
    <name evidence="7" type="ORF">XNOV1_A013931</name>
</gene>
<dbReference type="Proteomes" id="UP001178508">
    <property type="component" value="Chromosome 15"/>
</dbReference>
<dbReference type="AlphaFoldDB" id="A0AAV1GMX5"/>
<dbReference type="EMBL" id="OY660878">
    <property type="protein sequence ID" value="CAJ1074449.1"/>
    <property type="molecule type" value="Genomic_DNA"/>
</dbReference>
<evidence type="ECO:0000313" key="7">
    <source>
        <dbReference type="EMBL" id="CAJ1074449.1"/>
    </source>
</evidence>
<feature type="transmembrane region" description="Helical" evidence="6">
    <location>
        <begin position="12"/>
        <end position="39"/>
    </location>
</feature>
<dbReference type="Pfam" id="PF00335">
    <property type="entry name" value="Tetraspanin"/>
    <property type="match status" value="1"/>
</dbReference>
<feature type="transmembrane region" description="Helical" evidence="6">
    <location>
        <begin position="51"/>
        <end position="74"/>
    </location>
</feature>
<evidence type="ECO:0000313" key="8">
    <source>
        <dbReference type="Proteomes" id="UP001178508"/>
    </source>
</evidence>
<dbReference type="InterPro" id="IPR008952">
    <property type="entry name" value="Tetraspanin_EC2_sf"/>
</dbReference>
<sequence>MSNQRRKALKTILQLISNLLWVVGLIVILGGLYLLLLNYRQSSLFFCHKYIILPAVLAFLSAVLLVVSGCMGSWKSISNSPFLQGLFVYLLVVIFCLTCTASALAYFYSSQLDSELAPLSAAFHTYTGSSQDPNSQAVDATQKELQCCGVHDYRDWFETAWFNRTGGLSVPHSCCNSSFPSCSGTVDRPWELYSKGCKVKLELAVQFVLSLIIWCSPAVFLVELILFLIVGQLMTDQSLMGYEILIRK</sequence>
<comment type="subcellular location">
    <subcellularLocation>
        <location evidence="1 6">Membrane</location>
        <topology evidence="1 6">Multi-pass membrane protein</topology>
    </subcellularLocation>
</comment>
<dbReference type="PIRSF" id="PIRSF002419">
    <property type="entry name" value="Tetraspanin"/>
    <property type="match status" value="1"/>
</dbReference>
<organism evidence="7 8">
    <name type="scientific">Xyrichtys novacula</name>
    <name type="common">Pearly razorfish</name>
    <name type="synonym">Hemipteronotus novacula</name>
    <dbReference type="NCBI Taxonomy" id="13765"/>
    <lineage>
        <taxon>Eukaryota</taxon>
        <taxon>Metazoa</taxon>
        <taxon>Chordata</taxon>
        <taxon>Craniata</taxon>
        <taxon>Vertebrata</taxon>
        <taxon>Euteleostomi</taxon>
        <taxon>Actinopterygii</taxon>
        <taxon>Neopterygii</taxon>
        <taxon>Teleostei</taxon>
        <taxon>Neoteleostei</taxon>
        <taxon>Acanthomorphata</taxon>
        <taxon>Eupercaria</taxon>
        <taxon>Labriformes</taxon>
        <taxon>Labridae</taxon>
        <taxon>Xyrichtys</taxon>
    </lineage>
</organism>
<accession>A0AAV1GMX5</accession>
<dbReference type="Gene3D" id="1.10.1450.10">
    <property type="entry name" value="Tetraspanin"/>
    <property type="match status" value="1"/>
</dbReference>
<dbReference type="InterPro" id="IPR018499">
    <property type="entry name" value="Tetraspanin/Peripherin"/>
</dbReference>
<reference evidence="7" key="1">
    <citation type="submission" date="2023-08" db="EMBL/GenBank/DDBJ databases">
        <authorList>
            <person name="Alioto T."/>
            <person name="Alioto T."/>
            <person name="Gomez Garrido J."/>
        </authorList>
    </citation>
    <scope>NUCLEOTIDE SEQUENCE</scope>
</reference>
<feature type="transmembrane region" description="Helical" evidence="6">
    <location>
        <begin position="203"/>
        <end position="230"/>
    </location>
</feature>
<dbReference type="PANTHER" id="PTHR19282">
    <property type="entry name" value="TETRASPANIN"/>
    <property type="match status" value="1"/>
</dbReference>
<evidence type="ECO:0000256" key="4">
    <source>
        <dbReference type="ARBA" id="ARBA00022989"/>
    </source>
</evidence>
<proteinExistence type="inferred from homology"/>
<evidence type="ECO:0000256" key="3">
    <source>
        <dbReference type="ARBA" id="ARBA00022692"/>
    </source>
</evidence>
<evidence type="ECO:0000256" key="2">
    <source>
        <dbReference type="ARBA" id="ARBA00006840"/>
    </source>
</evidence>
<evidence type="ECO:0000256" key="5">
    <source>
        <dbReference type="ARBA" id="ARBA00023136"/>
    </source>
</evidence>
<dbReference type="SUPFAM" id="SSF48652">
    <property type="entry name" value="Tetraspanin"/>
    <property type="match status" value="1"/>
</dbReference>